<proteinExistence type="predicted"/>
<keyword evidence="1" id="KW-0732">Signal</keyword>
<evidence type="ECO:0008006" key="4">
    <source>
        <dbReference type="Google" id="ProtNLM"/>
    </source>
</evidence>
<organism evidence="2 3">
    <name type="scientific">Candidatus Borkfalkia ceftriaxoniphila</name>
    <dbReference type="NCBI Taxonomy" id="2508949"/>
    <lineage>
        <taxon>Bacteria</taxon>
        <taxon>Bacillati</taxon>
        <taxon>Bacillota</taxon>
        <taxon>Clostridia</taxon>
        <taxon>Christensenellales</taxon>
        <taxon>Christensenellaceae</taxon>
        <taxon>Candidatus Borkfalkia</taxon>
    </lineage>
</organism>
<feature type="signal peptide" evidence="1">
    <location>
        <begin position="1"/>
        <end position="20"/>
    </location>
</feature>
<evidence type="ECO:0000313" key="3">
    <source>
        <dbReference type="Proteomes" id="UP000291269"/>
    </source>
</evidence>
<dbReference type="InterPro" id="IPR017853">
    <property type="entry name" value="GH"/>
</dbReference>
<dbReference type="EMBL" id="SDOZ01000002">
    <property type="protein sequence ID" value="RXZ61836.1"/>
    <property type="molecule type" value="Genomic_DNA"/>
</dbReference>
<sequence length="451" mass="50607">MIRKLCAFLAALLVAVSLVACNTAPDSDKPDPDPGTEVGESLLYGIGEPFAGSGVEGFNSEKASSLIGALGAKTFRLWVTPQTLYAGWNQTTVFSDESLSSIDKNARLLYQTYVDQIRKNGVEEITAMGNFFPRMPSTANGKEGNFIPARDTSEGSEYMQFLHKYYVIWKAVAAAMPDVDVWEMGNETNQVTFLTYTGYEKDSTETQFEKLADINVDLMYYAAKAIREVNPDAVTLTPGLAPAYEGIPSLGRFMEALYERIESGEFPAGEEKCSDADNYFDGVAWHPYDTVNGISLTKEPDADAWKEANDAVFQVMKEHGDGDKEVWFTEFGFTMPVEMLDAAESDCTDMDRYLINNKYYTLNDDSEQKHADWLKLYFDTMKDMDYVHTCHFFRLNCSAHDALWNGVGEVMFGLFLEPDYDIGRGFYPREKAFALQKIYGGKGDLYQFAEL</sequence>
<accession>A0A4V1QV91</accession>
<dbReference type="AlphaFoldDB" id="A0A4V1QV91"/>
<dbReference type="PROSITE" id="PS51257">
    <property type="entry name" value="PROKAR_LIPOPROTEIN"/>
    <property type="match status" value="1"/>
</dbReference>
<evidence type="ECO:0000313" key="2">
    <source>
        <dbReference type="EMBL" id="RXZ61836.1"/>
    </source>
</evidence>
<name>A0A4V1QV91_9FIRM</name>
<dbReference type="SUPFAM" id="SSF51445">
    <property type="entry name" value="(Trans)glycosidases"/>
    <property type="match status" value="1"/>
</dbReference>
<comment type="caution">
    <text evidence="2">The sequence shown here is derived from an EMBL/GenBank/DDBJ whole genome shotgun (WGS) entry which is preliminary data.</text>
</comment>
<dbReference type="RefSeq" id="WP_129224905.1">
    <property type="nucleotide sequence ID" value="NZ_SDOZ01000002.1"/>
</dbReference>
<feature type="chain" id="PRO_5038523327" description="Glycoside hydrolase family 5 domain-containing protein" evidence="1">
    <location>
        <begin position="21"/>
        <end position="451"/>
    </location>
</feature>
<evidence type="ECO:0000256" key="1">
    <source>
        <dbReference type="SAM" id="SignalP"/>
    </source>
</evidence>
<gene>
    <name evidence="2" type="ORF">ESZ91_05450</name>
</gene>
<protein>
    <recommendedName>
        <fullName evidence="4">Glycoside hydrolase family 5 domain-containing protein</fullName>
    </recommendedName>
</protein>
<dbReference type="Gene3D" id="3.20.20.80">
    <property type="entry name" value="Glycosidases"/>
    <property type="match status" value="1"/>
</dbReference>
<dbReference type="Proteomes" id="UP000291269">
    <property type="component" value="Unassembled WGS sequence"/>
</dbReference>
<keyword evidence="3" id="KW-1185">Reference proteome</keyword>
<dbReference type="OrthoDB" id="1971853at2"/>
<reference evidence="2 3" key="1">
    <citation type="journal article" date="2019" name="Gut">
        <title>Antibiotics-induced monodominance of a novel gut bacterial order.</title>
        <authorList>
            <person name="Hildebrand F."/>
            <person name="Moitinho-Silva L."/>
            <person name="Blasche S."/>
            <person name="Jahn M.T."/>
            <person name="Gossmann T.I."/>
            <person name="Heuerta-Cepas J."/>
            <person name="Hercog R."/>
            <person name="Luetge M."/>
            <person name="Bahram M."/>
            <person name="Pryszlak A."/>
            <person name="Alves R.J."/>
            <person name="Waszak S.M."/>
            <person name="Zhu A."/>
            <person name="Ye L."/>
            <person name="Costea P.I."/>
            <person name="Aalvink S."/>
            <person name="Belzer C."/>
            <person name="Forslund S.K."/>
            <person name="Sunagawa S."/>
            <person name="Hentschel U."/>
            <person name="Merten C."/>
            <person name="Patil K.R."/>
            <person name="Benes V."/>
            <person name="Bork P."/>
        </authorList>
    </citation>
    <scope>NUCLEOTIDE SEQUENCE [LARGE SCALE GENOMIC DNA]</scope>
    <source>
        <strain evidence="2 3">HDS1380</strain>
    </source>
</reference>